<evidence type="ECO:0000256" key="2">
    <source>
        <dbReference type="ARBA" id="ARBA00023002"/>
    </source>
</evidence>
<dbReference type="Proteomes" id="UP000184292">
    <property type="component" value="Unassembled WGS sequence"/>
</dbReference>
<evidence type="ECO:0000313" key="4">
    <source>
        <dbReference type="EMBL" id="SHJ26050.1"/>
    </source>
</evidence>
<dbReference type="InterPro" id="IPR002347">
    <property type="entry name" value="SDR_fam"/>
</dbReference>
<dbReference type="OrthoDB" id="9789398at2"/>
<dbReference type="InterPro" id="IPR020904">
    <property type="entry name" value="Sc_DH/Rdtase_CS"/>
</dbReference>
<dbReference type="Gene3D" id="3.40.50.720">
    <property type="entry name" value="NAD(P)-binding Rossmann-like Domain"/>
    <property type="match status" value="1"/>
</dbReference>
<keyword evidence="2" id="KW-0560">Oxidoreductase</keyword>
<dbReference type="GO" id="GO:0016491">
    <property type="term" value="F:oxidoreductase activity"/>
    <property type="evidence" value="ECO:0007669"/>
    <property type="project" value="UniProtKB-KW"/>
</dbReference>
<accession>A0A1M6HV35</accession>
<evidence type="ECO:0000256" key="1">
    <source>
        <dbReference type="ARBA" id="ARBA00006484"/>
    </source>
</evidence>
<dbReference type="EMBL" id="FQYO01000007">
    <property type="protein sequence ID" value="SHJ26050.1"/>
    <property type="molecule type" value="Genomic_DNA"/>
</dbReference>
<dbReference type="PRINTS" id="PR00080">
    <property type="entry name" value="SDRFAMILY"/>
</dbReference>
<dbReference type="PANTHER" id="PTHR43639:SF1">
    <property type="entry name" value="SHORT-CHAIN DEHYDROGENASE_REDUCTASE FAMILY PROTEIN"/>
    <property type="match status" value="1"/>
</dbReference>
<proteinExistence type="inferred from homology"/>
<reference evidence="4 5" key="1">
    <citation type="submission" date="2016-11" db="EMBL/GenBank/DDBJ databases">
        <authorList>
            <person name="Jaros S."/>
            <person name="Januszkiewicz K."/>
            <person name="Wedrychowicz H."/>
        </authorList>
    </citation>
    <scope>NUCLEOTIDE SEQUENCE [LARGE SCALE GENOMIC DNA]</scope>
    <source>
        <strain evidence="4 5">DSM 100565</strain>
    </source>
</reference>
<dbReference type="InterPro" id="IPR036291">
    <property type="entry name" value="NAD(P)-bd_dom_sf"/>
</dbReference>
<feature type="compositionally biased region" description="Basic and acidic residues" evidence="3">
    <location>
        <begin position="239"/>
        <end position="248"/>
    </location>
</feature>
<protein>
    <submittedName>
        <fullName evidence="4">NAD(P)-dependent dehydrogenase, short-chain alcohol dehydrogenase family</fullName>
    </submittedName>
</protein>
<dbReference type="SUPFAM" id="SSF51735">
    <property type="entry name" value="NAD(P)-binding Rossmann-fold domains"/>
    <property type="match status" value="1"/>
</dbReference>
<name>A0A1M6HV35_9RHOB</name>
<feature type="region of interest" description="Disordered" evidence="3">
    <location>
        <begin position="239"/>
        <end position="304"/>
    </location>
</feature>
<gene>
    <name evidence="4" type="ORF">SAMN05444417_3384</name>
</gene>
<evidence type="ECO:0000256" key="3">
    <source>
        <dbReference type="SAM" id="MobiDB-lite"/>
    </source>
</evidence>
<dbReference type="CDD" id="cd05233">
    <property type="entry name" value="SDR_c"/>
    <property type="match status" value="1"/>
</dbReference>
<feature type="compositionally biased region" description="Gly residues" evidence="3">
    <location>
        <begin position="294"/>
        <end position="304"/>
    </location>
</feature>
<sequence length="304" mass="31090">MRFAGRCALVTGAAGGIGAAIVALLWAEGAAVAATDRDTRGITAEALLPGDLRDRAFCDALPGAAREALGTLDIVVNNAGAITRGPVTRTGDDDFALSMAVNVEAPFRICRAAIPLIAADGGGAIVNIASCWGLRPGPNHALYCATKAALASLTQCMGLDHAGEGARVNAVCPNEVNTPMLRSGFARRGLDPDTAVADLGRTVPLGRIAEPEDIAEVALFLASDAARYDTGALYEVTEGNRSDEDVRGKGRARHRRAVGDGAGHRAAPDRGGGAGLHRAARSRRGVRGDRGRPGRSGGGGPCDV</sequence>
<keyword evidence="5" id="KW-1185">Reference proteome</keyword>
<evidence type="ECO:0000313" key="5">
    <source>
        <dbReference type="Proteomes" id="UP000184292"/>
    </source>
</evidence>
<dbReference type="FunFam" id="3.40.50.720:FF:000084">
    <property type="entry name" value="Short-chain dehydrogenase reductase"/>
    <property type="match status" value="1"/>
</dbReference>
<dbReference type="Pfam" id="PF13561">
    <property type="entry name" value="adh_short_C2"/>
    <property type="match status" value="1"/>
</dbReference>
<dbReference type="PRINTS" id="PR00081">
    <property type="entry name" value="GDHRDH"/>
</dbReference>
<dbReference type="PANTHER" id="PTHR43639">
    <property type="entry name" value="OXIDOREDUCTASE, SHORT-CHAIN DEHYDROGENASE/REDUCTASE FAMILY (AFU_ORTHOLOGUE AFUA_5G02870)"/>
    <property type="match status" value="1"/>
</dbReference>
<comment type="similarity">
    <text evidence="1">Belongs to the short-chain dehydrogenases/reductases (SDR) family.</text>
</comment>
<dbReference type="PROSITE" id="PS00061">
    <property type="entry name" value="ADH_SHORT"/>
    <property type="match status" value="1"/>
</dbReference>
<dbReference type="RefSeq" id="WP_139300600.1">
    <property type="nucleotide sequence ID" value="NZ_FQYO01000007.1"/>
</dbReference>
<dbReference type="STRING" id="1447782.SAMN05444417_3384"/>
<organism evidence="4 5">
    <name type="scientific">Wenxinia saemankumensis</name>
    <dbReference type="NCBI Taxonomy" id="1447782"/>
    <lineage>
        <taxon>Bacteria</taxon>
        <taxon>Pseudomonadati</taxon>
        <taxon>Pseudomonadota</taxon>
        <taxon>Alphaproteobacteria</taxon>
        <taxon>Rhodobacterales</taxon>
        <taxon>Roseobacteraceae</taxon>
        <taxon>Wenxinia</taxon>
    </lineage>
</organism>
<dbReference type="AlphaFoldDB" id="A0A1M6HV35"/>